<dbReference type="HOGENOM" id="CLU_630903_0_0_1"/>
<feature type="compositionally biased region" description="Polar residues" evidence="8">
    <location>
        <begin position="295"/>
        <end position="304"/>
    </location>
</feature>
<dbReference type="Gene3D" id="1.20.1070.10">
    <property type="entry name" value="Rhodopsin 7-helix transmembrane proteins"/>
    <property type="match status" value="1"/>
</dbReference>
<organism evidence="10 11">
    <name type="scientific">Tetrahymena thermophila (strain SB210)</name>
    <dbReference type="NCBI Taxonomy" id="312017"/>
    <lineage>
        <taxon>Eukaryota</taxon>
        <taxon>Sar</taxon>
        <taxon>Alveolata</taxon>
        <taxon>Ciliophora</taxon>
        <taxon>Intramacronucleata</taxon>
        <taxon>Oligohymenophorea</taxon>
        <taxon>Hymenostomatida</taxon>
        <taxon>Tetrahymenina</taxon>
        <taxon>Tetrahymenidae</taxon>
        <taxon>Tetrahymena</taxon>
    </lineage>
</organism>
<dbReference type="InterPro" id="IPR022343">
    <property type="entry name" value="GCR1-cAMP_receptor"/>
</dbReference>
<evidence type="ECO:0000256" key="5">
    <source>
        <dbReference type="ARBA" id="ARBA00023136"/>
    </source>
</evidence>
<keyword evidence="2 9" id="KW-0812">Transmembrane</keyword>
<dbReference type="PANTHER" id="PTHR23112:SF0">
    <property type="entry name" value="TRANSMEMBRANE PROTEIN 116"/>
    <property type="match status" value="1"/>
</dbReference>
<dbReference type="GO" id="GO:0005886">
    <property type="term" value="C:plasma membrane"/>
    <property type="evidence" value="ECO:0007669"/>
    <property type="project" value="TreeGrafter"/>
</dbReference>
<evidence type="ECO:0000256" key="2">
    <source>
        <dbReference type="ARBA" id="ARBA00022692"/>
    </source>
</evidence>
<proteinExistence type="predicted"/>
<dbReference type="InParanoid" id="Q22KB1"/>
<dbReference type="KEGG" id="tet:TTHERM_00313700"/>
<dbReference type="GO" id="GO:0007189">
    <property type="term" value="P:adenylate cyclase-activating G protein-coupled receptor signaling pathway"/>
    <property type="evidence" value="ECO:0007669"/>
    <property type="project" value="TreeGrafter"/>
</dbReference>
<keyword evidence="3 9" id="KW-1133">Transmembrane helix</keyword>
<accession>Q22KB1</accession>
<evidence type="ECO:0000256" key="7">
    <source>
        <dbReference type="ARBA" id="ARBA00023224"/>
    </source>
</evidence>
<evidence type="ECO:0000256" key="8">
    <source>
        <dbReference type="SAM" id="MobiDB-lite"/>
    </source>
</evidence>
<dbReference type="AlphaFoldDB" id="Q22KB1"/>
<gene>
    <name evidence="10" type="ORF">TTHERM_00313700</name>
</gene>
<dbReference type="GO" id="GO:0004930">
    <property type="term" value="F:G protein-coupled receptor activity"/>
    <property type="evidence" value="ECO:0007669"/>
    <property type="project" value="UniProtKB-KW"/>
</dbReference>
<feature type="transmembrane region" description="Helical" evidence="9">
    <location>
        <begin position="76"/>
        <end position="98"/>
    </location>
</feature>
<evidence type="ECO:0000256" key="3">
    <source>
        <dbReference type="ARBA" id="ARBA00022989"/>
    </source>
</evidence>
<evidence type="ECO:0000256" key="1">
    <source>
        <dbReference type="ARBA" id="ARBA00004141"/>
    </source>
</evidence>
<dbReference type="RefSeq" id="XP_001033551.1">
    <property type="nucleotide sequence ID" value="XM_001033551.1"/>
</dbReference>
<sequence>MSDEQIQETTSQYILQVSISGISILCCLIITIGFIAFKNLRKSALKLVLFLCISEMIFSISMIMRPPNQQNNQLCAAQIFFGNLGHLLSLFWTCMISYSLHRSIRYGYEYVKCIMNKIILTSLFVPTSLAGLILTRQYFFTENNFCNVLQEGIEGSALNSDDTSFYIQKLIMLLEFQIPIYISFAFNLRQIISVAKIAKENQVHNVAIKLRRIYVYPFIIPICQIFALIYQVYVLSGGNPDNQTLITLNIIFSCSQGAVNSIVYGFNQKLRWSFKNAYNNRMSAASTSLNESLVNNGYSSSQTESPERKKSGFNNIVKAYQTASEDEEEDRIQNSSFKKLNMSKSNAQNINSKSSYLNSTKCGSNNNLNTIPEQPHESPYERRSSKFQSFKHNSSDFIESDSFNEGGEVSDDLLDEYISNHSTPSRQFQLTIADF</sequence>
<feature type="region of interest" description="Disordered" evidence="8">
    <location>
        <begin position="295"/>
        <end position="314"/>
    </location>
</feature>
<keyword evidence="4" id="KW-0297">G-protein coupled receptor</keyword>
<evidence type="ECO:0000313" key="10">
    <source>
        <dbReference type="EMBL" id="EAR85888.1"/>
    </source>
</evidence>
<evidence type="ECO:0000256" key="9">
    <source>
        <dbReference type="SAM" id="Phobius"/>
    </source>
</evidence>
<keyword evidence="7" id="KW-0807">Transducer</keyword>
<keyword evidence="6 10" id="KW-0675">Receptor</keyword>
<feature type="transmembrane region" description="Helical" evidence="9">
    <location>
        <begin position="44"/>
        <end position="64"/>
    </location>
</feature>
<evidence type="ECO:0000313" key="11">
    <source>
        <dbReference type="Proteomes" id="UP000009168"/>
    </source>
</evidence>
<evidence type="ECO:0000256" key="6">
    <source>
        <dbReference type="ARBA" id="ARBA00023170"/>
    </source>
</evidence>
<dbReference type="GeneID" id="7831006"/>
<dbReference type="EMBL" id="GG662498">
    <property type="protein sequence ID" value="EAR85888.1"/>
    <property type="molecule type" value="Genomic_DNA"/>
</dbReference>
<comment type="subcellular location">
    <subcellularLocation>
        <location evidence="1">Membrane</location>
        <topology evidence="1">Multi-pass membrane protein</topology>
    </subcellularLocation>
</comment>
<reference evidence="11" key="1">
    <citation type="journal article" date="2006" name="PLoS Biol.">
        <title>Macronuclear genome sequence of the ciliate Tetrahymena thermophila, a model eukaryote.</title>
        <authorList>
            <person name="Eisen J.A."/>
            <person name="Coyne R.S."/>
            <person name="Wu M."/>
            <person name="Wu D."/>
            <person name="Thiagarajan M."/>
            <person name="Wortman J.R."/>
            <person name="Badger J.H."/>
            <person name="Ren Q."/>
            <person name="Amedeo P."/>
            <person name="Jones K.M."/>
            <person name="Tallon L.J."/>
            <person name="Delcher A.L."/>
            <person name="Salzberg S.L."/>
            <person name="Silva J.C."/>
            <person name="Haas B.J."/>
            <person name="Majoros W.H."/>
            <person name="Farzad M."/>
            <person name="Carlton J.M."/>
            <person name="Smith R.K. Jr."/>
            <person name="Garg J."/>
            <person name="Pearlman R.E."/>
            <person name="Karrer K.M."/>
            <person name="Sun L."/>
            <person name="Manning G."/>
            <person name="Elde N.C."/>
            <person name="Turkewitz A.P."/>
            <person name="Asai D.J."/>
            <person name="Wilkes D.E."/>
            <person name="Wang Y."/>
            <person name="Cai H."/>
            <person name="Collins K."/>
            <person name="Stewart B.A."/>
            <person name="Lee S.R."/>
            <person name="Wilamowska K."/>
            <person name="Weinberg Z."/>
            <person name="Ruzzo W.L."/>
            <person name="Wloga D."/>
            <person name="Gaertig J."/>
            <person name="Frankel J."/>
            <person name="Tsao C.-C."/>
            <person name="Gorovsky M.A."/>
            <person name="Keeling P.J."/>
            <person name="Waller R.F."/>
            <person name="Patron N.J."/>
            <person name="Cherry J.M."/>
            <person name="Stover N.A."/>
            <person name="Krieger C.J."/>
            <person name="del Toro C."/>
            <person name="Ryder H.F."/>
            <person name="Williamson S.C."/>
            <person name="Barbeau R.A."/>
            <person name="Hamilton E.P."/>
            <person name="Orias E."/>
        </authorList>
    </citation>
    <scope>NUCLEOTIDE SEQUENCE [LARGE SCALE GENOMIC DNA]</scope>
    <source>
        <strain evidence="11">SB210</strain>
    </source>
</reference>
<keyword evidence="5 9" id="KW-0472">Membrane</keyword>
<dbReference type="InterPro" id="IPR022340">
    <property type="entry name" value="GPCR_GCR1_put"/>
</dbReference>
<feature type="transmembrane region" description="Helical" evidence="9">
    <location>
        <begin position="170"/>
        <end position="192"/>
    </location>
</feature>
<feature type="transmembrane region" description="Helical" evidence="9">
    <location>
        <begin position="13"/>
        <end position="37"/>
    </location>
</feature>
<dbReference type="PANTHER" id="PTHR23112">
    <property type="entry name" value="G PROTEIN-COUPLED RECEPTOR 157-RELATED"/>
    <property type="match status" value="1"/>
</dbReference>
<dbReference type="Proteomes" id="UP000009168">
    <property type="component" value="Unassembled WGS sequence"/>
</dbReference>
<dbReference type="STRING" id="312017.Q22KB1"/>
<evidence type="ECO:0000256" key="4">
    <source>
        <dbReference type="ARBA" id="ARBA00023040"/>
    </source>
</evidence>
<feature type="transmembrane region" description="Helical" evidence="9">
    <location>
        <begin position="118"/>
        <end position="139"/>
    </location>
</feature>
<dbReference type="PRINTS" id="PR02001">
    <property type="entry name" value="GCR1CAMPR"/>
</dbReference>
<keyword evidence="11" id="KW-1185">Reference proteome</keyword>
<feature type="transmembrane region" description="Helical" evidence="9">
    <location>
        <begin position="245"/>
        <end position="266"/>
    </location>
</feature>
<protein>
    <submittedName>
        <fullName evidence="10">Slime mold cyclic AMP receptor</fullName>
    </submittedName>
</protein>
<dbReference type="SUPFAM" id="SSF81321">
    <property type="entry name" value="Family A G protein-coupled receptor-like"/>
    <property type="match status" value="1"/>
</dbReference>
<dbReference type="PRINTS" id="PR02000">
    <property type="entry name" value="GCR1PLANT"/>
</dbReference>
<name>Q22KB1_TETTS</name>
<feature type="transmembrane region" description="Helical" evidence="9">
    <location>
        <begin position="213"/>
        <end position="233"/>
    </location>
</feature>